<name>A0ACB8I2D2_CITSI</name>
<sequence>MMCLCLLELIKKRNERKMICSRPFINHASRLHCLDSIIGNGDLQCVHQLSMDRQTFGLLCELLRSRGKVKGDDLVTVEDQVCMFLHILSHHVKNRTISSRYFNSVVKGVLGLQSILLRAPKPVPENCADGMWKWFKNCLGALDGTYIRVRVPKNDKPRYRTRKGEIATNVLGVCSRDMKFIFVMPGWEGSAFDSRILCDAINKLTSSRVPTSYYYLVDVRYSNAEGFLAPYRGTRYHLSEWRDGPSFYQIKTQCYIITACCLLHNLIRREMSVDPLEHELLEIDNNEVQDANNITTLEASDQWTGWRNDLADAMCNEWLENHG</sequence>
<evidence type="ECO:0000313" key="1">
    <source>
        <dbReference type="EMBL" id="KAH9681176.1"/>
    </source>
</evidence>
<accession>A0ACB8I2D2</accession>
<organism evidence="1 2">
    <name type="scientific">Citrus sinensis</name>
    <name type="common">Sweet orange</name>
    <name type="synonym">Citrus aurantium var. sinensis</name>
    <dbReference type="NCBI Taxonomy" id="2711"/>
    <lineage>
        <taxon>Eukaryota</taxon>
        <taxon>Viridiplantae</taxon>
        <taxon>Streptophyta</taxon>
        <taxon>Embryophyta</taxon>
        <taxon>Tracheophyta</taxon>
        <taxon>Spermatophyta</taxon>
        <taxon>Magnoliopsida</taxon>
        <taxon>eudicotyledons</taxon>
        <taxon>Gunneridae</taxon>
        <taxon>Pentapetalae</taxon>
        <taxon>rosids</taxon>
        <taxon>malvids</taxon>
        <taxon>Sapindales</taxon>
        <taxon>Rutaceae</taxon>
        <taxon>Aurantioideae</taxon>
        <taxon>Citrus</taxon>
    </lineage>
</organism>
<reference evidence="2" key="1">
    <citation type="journal article" date="2023" name="Hortic. Res.">
        <title>A chromosome-level phased genome enabling allele-level studies in sweet orange: a case study on citrus Huanglongbing tolerance.</title>
        <authorList>
            <person name="Wu B."/>
            <person name="Yu Q."/>
            <person name="Deng Z."/>
            <person name="Duan Y."/>
            <person name="Luo F."/>
            <person name="Gmitter F. Jr."/>
        </authorList>
    </citation>
    <scope>NUCLEOTIDE SEQUENCE [LARGE SCALE GENOMIC DNA]</scope>
    <source>
        <strain evidence="2">cv. Valencia</strain>
    </source>
</reference>
<dbReference type="Proteomes" id="UP000829398">
    <property type="component" value="Chromosome 9"/>
</dbReference>
<proteinExistence type="predicted"/>
<gene>
    <name evidence="1" type="ORF">KPL71_026869</name>
</gene>
<keyword evidence="2" id="KW-1185">Reference proteome</keyword>
<protein>
    <submittedName>
        <fullName evidence="1">DDE Tnp4 domain-containing protein</fullName>
    </submittedName>
</protein>
<evidence type="ECO:0000313" key="2">
    <source>
        <dbReference type="Proteomes" id="UP000829398"/>
    </source>
</evidence>
<comment type="caution">
    <text evidence="1">The sequence shown here is derived from an EMBL/GenBank/DDBJ whole genome shotgun (WGS) entry which is preliminary data.</text>
</comment>
<dbReference type="EMBL" id="CM039178">
    <property type="protein sequence ID" value="KAH9681176.1"/>
    <property type="molecule type" value="Genomic_DNA"/>
</dbReference>